<sequence length="209" mass="23146">DHSPDLAADLGPRLRRARRAPRHRRRRHHHPQPPRGDERPGRRDQGPAPRHRAAGGRGPGRALRRAHRKRPGVLRRPGPQGAPRGAQGGQLGAAVGHGRGALQPHRPRAGHHAQAGRRCRQRRRRRSRGEPRARRGLQDPGRHRRLQHLLRRGRAVVRHGLQLDPAAAGGTGEGHRAPLLPAHRRRGGGARAGPRQPGRPGRWLPAGRR</sequence>
<feature type="compositionally biased region" description="Basic and acidic residues" evidence="1">
    <location>
        <begin position="35"/>
        <end position="45"/>
    </location>
</feature>
<feature type="compositionally biased region" description="Low complexity" evidence="1">
    <location>
        <begin position="192"/>
        <end position="209"/>
    </location>
</feature>
<feature type="compositionally biased region" description="Basic residues" evidence="1">
    <location>
        <begin position="62"/>
        <end position="73"/>
    </location>
</feature>
<gene>
    <name evidence="2" type="ORF">AVDCRST_MAG32-1582</name>
</gene>
<dbReference type="EMBL" id="CADCUM010000064">
    <property type="protein sequence ID" value="CAA9378396.1"/>
    <property type="molecule type" value="Genomic_DNA"/>
</dbReference>
<feature type="region of interest" description="Disordered" evidence="1">
    <location>
        <begin position="1"/>
        <end position="146"/>
    </location>
</feature>
<feature type="non-terminal residue" evidence="2">
    <location>
        <position position="1"/>
    </location>
</feature>
<accession>A0A6J4N599</accession>
<feature type="region of interest" description="Disordered" evidence="1">
    <location>
        <begin position="162"/>
        <end position="209"/>
    </location>
</feature>
<keyword evidence="2" id="KW-0456">Lyase</keyword>
<name>A0A6J4N599_9ACTN</name>
<feature type="compositionally biased region" description="Low complexity" evidence="1">
    <location>
        <begin position="75"/>
        <end position="85"/>
    </location>
</feature>
<feature type="compositionally biased region" description="Basic residues" evidence="1">
    <location>
        <begin position="105"/>
        <end position="127"/>
    </location>
</feature>
<feature type="compositionally biased region" description="Gly residues" evidence="1">
    <location>
        <begin position="86"/>
        <end position="99"/>
    </location>
</feature>
<evidence type="ECO:0000313" key="2">
    <source>
        <dbReference type="EMBL" id="CAA9378396.1"/>
    </source>
</evidence>
<feature type="compositionally biased region" description="Basic residues" evidence="1">
    <location>
        <begin position="13"/>
        <end position="32"/>
    </location>
</feature>
<reference evidence="2" key="1">
    <citation type="submission" date="2020-02" db="EMBL/GenBank/DDBJ databases">
        <authorList>
            <person name="Meier V. D."/>
        </authorList>
    </citation>
    <scope>NUCLEOTIDE SEQUENCE</scope>
    <source>
        <strain evidence="2">AVDCRST_MAG32</strain>
    </source>
</reference>
<evidence type="ECO:0000256" key="1">
    <source>
        <dbReference type="SAM" id="MobiDB-lite"/>
    </source>
</evidence>
<dbReference type="EC" id="4.2.1.17" evidence="2"/>
<protein>
    <submittedName>
        <fullName evidence="2">Enoyl-CoA hydratase</fullName>
        <ecNumber evidence="2">4.2.1.17</ecNumber>
    </submittedName>
</protein>
<dbReference type="GO" id="GO:0004300">
    <property type="term" value="F:enoyl-CoA hydratase activity"/>
    <property type="evidence" value="ECO:0007669"/>
    <property type="project" value="UniProtKB-EC"/>
</dbReference>
<feature type="non-terminal residue" evidence="2">
    <location>
        <position position="209"/>
    </location>
</feature>
<proteinExistence type="predicted"/>
<feature type="compositionally biased region" description="Basic and acidic residues" evidence="1">
    <location>
        <begin position="128"/>
        <end position="141"/>
    </location>
</feature>
<dbReference type="AlphaFoldDB" id="A0A6J4N599"/>
<organism evidence="2">
    <name type="scientific">uncultured Nocardioides sp</name>
    <dbReference type="NCBI Taxonomy" id="198441"/>
    <lineage>
        <taxon>Bacteria</taxon>
        <taxon>Bacillati</taxon>
        <taxon>Actinomycetota</taxon>
        <taxon>Actinomycetes</taxon>
        <taxon>Propionibacteriales</taxon>
        <taxon>Nocardioidaceae</taxon>
        <taxon>Nocardioides</taxon>
        <taxon>environmental samples</taxon>
    </lineage>
</organism>